<feature type="transmembrane region" description="Helical" evidence="6">
    <location>
        <begin position="654"/>
        <end position="684"/>
    </location>
</feature>
<feature type="transmembrane region" description="Helical" evidence="6">
    <location>
        <begin position="840"/>
        <end position="859"/>
    </location>
</feature>
<dbReference type="AlphaFoldDB" id="A0A836GAW2"/>
<feature type="transmembrane region" description="Helical" evidence="6">
    <location>
        <begin position="281"/>
        <end position="304"/>
    </location>
</feature>
<dbReference type="GO" id="GO:0016020">
    <property type="term" value="C:membrane"/>
    <property type="evidence" value="ECO:0007669"/>
    <property type="project" value="UniProtKB-SubCell"/>
</dbReference>
<keyword evidence="3 6" id="KW-0812">Transmembrane</keyword>
<evidence type="ECO:0000259" key="7">
    <source>
        <dbReference type="PROSITE" id="PS50850"/>
    </source>
</evidence>
<dbReference type="Pfam" id="PF12832">
    <property type="entry name" value="MFS_1_like"/>
    <property type="match status" value="1"/>
</dbReference>
<dbReference type="EMBL" id="JAANIC010002283">
    <property type="protein sequence ID" value="KAG5345455.1"/>
    <property type="molecule type" value="Genomic_DNA"/>
</dbReference>
<feature type="transmembrane region" description="Helical" evidence="6">
    <location>
        <begin position="725"/>
        <end position="742"/>
    </location>
</feature>
<dbReference type="Proteomes" id="UP000669903">
    <property type="component" value="Unassembled WGS sequence"/>
</dbReference>
<dbReference type="InterPro" id="IPR036259">
    <property type="entry name" value="MFS_trans_sf"/>
</dbReference>
<keyword evidence="5 6" id="KW-0472">Membrane</keyword>
<feature type="transmembrane region" description="Helical" evidence="6">
    <location>
        <begin position="910"/>
        <end position="927"/>
    </location>
</feature>
<organism evidence="8 9">
    <name type="scientific">Acromyrmex charruanus</name>
    <dbReference type="NCBI Taxonomy" id="2715315"/>
    <lineage>
        <taxon>Eukaryota</taxon>
        <taxon>Metazoa</taxon>
        <taxon>Ecdysozoa</taxon>
        <taxon>Arthropoda</taxon>
        <taxon>Hexapoda</taxon>
        <taxon>Insecta</taxon>
        <taxon>Pterygota</taxon>
        <taxon>Neoptera</taxon>
        <taxon>Endopterygota</taxon>
        <taxon>Hymenoptera</taxon>
        <taxon>Apocrita</taxon>
        <taxon>Aculeata</taxon>
        <taxon>Formicoidea</taxon>
        <taxon>Formicidae</taxon>
        <taxon>Myrmicinae</taxon>
        <taxon>Acromyrmex</taxon>
    </lineage>
</organism>
<evidence type="ECO:0000256" key="4">
    <source>
        <dbReference type="ARBA" id="ARBA00022989"/>
    </source>
</evidence>
<feature type="transmembrane region" description="Helical" evidence="6">
    <location>
        <begin position="46"/>
        <end position="67"/>
    </location>
</feature>
<feature type="transmembrane region" description="Helical" evidence="6">
    <location>
        <begin position="398"/>
        <end position="424"/>
    </location>
</feature>
<evidence type="ECO:0000256" key="5">
    <source>
        <dbReference type="ARBA" id="ARBA00023136"/>
    </source>
</evidence>
<feature type="transmembrane region" description="Helical" evidence="6">
    <location>
        <begin position="523"/>
        <end position="542"/>
    </location>
</feature>
<feature type="transmembrane region" description="Helical" evidence="6">
    <location>
        <begin position="252"/>
        <end position="269"/>
    </location>
</feature>
<comment type="similarity">
    <text evidence="2">Belongs to the major facilitator superfamily. MFSD6 family.</text>
</comment>
<dbReference type="PROSITE" id="PS50850">
    <property type="entry name" value="MFS"/>
    <property type="match status" value="1"/>
</dbReference>
<proteinExistence type="inferred from homology"/>
<feature type="non-terminal residue" evidence="8">
    <location>
        <position position="1"/>
    </location>
</feature>
<dbReference type="SUPFAM" id="SSF103473">
    <property type="entry name" value="MFS general substrate transporter"/>
    <property type="match status" value="2"/>
</dbReference>
<dbReference type="InterPro" id="IPR024989">
    <property type="entry name" value="MFS_assoc_dom"/>
</dbReference>
<reference evidence="8" key="1">
    <citation type="submission" date="2020-03" db="EMBL/GenBank/DDBJ databases">
        <title>Relaxed selection underlies rapid genomic changes in the transitions from sociality to social parasitism in ants.</title>
        <authorList>
            <person name="Bi X."/>
        </authorList>
    </citation>
    <scope>NUCLEOTIDE SEQUENCE</scope>
    <source>
        <strain evidence="8">BGI-DK2014a</strain>
        <tissue evidence="8">Whole body</tissue>
    </source>
</reference>
<accession>A0A836GAW2</accession>
<feature type="transmembrane region" description="Helical" evidence="6">
    <location>
        <begin position="210"/>
        <end position="240"/>
    </location>
</feature>
<feature type="non-terminal residue" evidence="8">
    <location>
        <position position="997"/>
    </location>
</feature>
<feature type="transmembrane region" description="Helical" evidence="6">
    <location>
        <begin position="325"/>
        <end position="346"/>
    </location>
</feature>
<feature type="transmembrane region" description="Helical" evidence="6">
    <location>
        <begin position="763"/>
        <end position="794"/>
    </location>
</feature>
<evidence type="ECO:0000256" key="6">
    <source>
        <dbReference type="SAM" id="Phobius"/>
    </source>
</evidence>
<feature type="transmembrane region" description="Helical" evidence="6">
    <location>
        <begin position="696"/>
        <end position="713"/>
    </location>
</feature>
<comment type="caution">
    <text evidence="8">The sequence shown here is derived from an EMBL/GenBank/DDBJ whole genome shotgun (WGS) entry which is preliminary data.</text>
</comment>
<evidence type="ECO:0000256" key="2">
    <source>
        <dbReference type="ARBA" id="ARBA00005241"/>
    </source>
</evidence>
<dbReference type="Gene3D" id="1.20.1250.20">
    <property type="entry name" value="MFS general substrate transporter like domains"/>
    <property type="match status" value="4"/>
</dbReference>
<dbReference type="PANTHER" id="PTHR16172:SF37">
    <property type="entry name" value="RE36877P"/>
    <property type="match status" value="1"/>
</dbReference>
<feature type="transmembrane region" description="Helical" evidence="6">
    <location>
        <begin position="865"/>
        <end position="890"/>
    </location>
</feature>
<keyword evidence="9" id="KW-1185">Reference proteome</keyword>
<name>A0A836GAW2_9HYME</name>
<protein>
    <submittedName>
        <fullName evidence="8">MFSD6 protein</fullName>
    </submittedName>
</protein>
<evidence type="ECO:0000313" key="9">
    <source>
        <dbReference type="Proteomes" id="UP000669903"/>
    </source>
</evidence>
<dbReference type="InterPro" id="IPR051717">
    <property type="entry name" value="MFS_MFSD6"/>
</dbReference>
<feature type="transmembrane region" description="Helical" evidence="6">
    <location>
        <begin position="487"/>
        <end position="511"/>
    </location>
</feature>
<evidence type="ECO:0000256" key="1">
    <source>
        <dbReference type="ARBA" id="ARBA00004141"/>
    </source>
</evidence>
<comment type="subcellular location">
    <subcellularLocation>
        <location evidence="1">Membrane</location>
        <topology evidence="1">Multi-pass membrane protein</topology>
    </subcellularLocation>
</comment>
<dbReference type="GO" id="GO:0022857">
    <property type="term" value="F:transmembrane transporter activity"/>
    <property type="evidence" value="ECO:0007669"/>
    <property type="project" value="InterPro"/>
</dbReference>
<feature type="transmembrane region" description="Helical" evidence="6">
    <location>
        <begin position="366"/>
        <end position="386"/>
    </location>
</feature>
<feature type="transmembrane region" description="Helical" evidence="6">
    <location>
        <begin position="933"/>
        <end position="954"/>
    </location>
</feature>
<keyword evidence="4 6" id="KW-1133">Transmembrane helix</keyword>
<evidence type="ECO:0000256" key="3">
    <source>
        <dbReference type="ARBA" id="ARBA00022692"/>
    </source>
</evidence>
<feature type="domain" description="Major facilitator superfamily (MFS) profile" evidence="7">
    <location>
        <begin position="769"/>
        <end position="997"/>
    </location>
</feature>
<dbReference type="InterPro" id="IPR020846">
    <property type="entry name" value="MFS_dom"/>
</dbReference>
<feature type="transmembrane region" description="Helical" evidence="6">
    <location>
        <begin position="12"/>
        <end position="34"/>
    </location>
</feature>
<sequence length="997" mass="111932">LKINFHQLKLNTIRLINSIIIPLILGAAPVYPFLSVYGKQLGISPLIIGSVNAIFPILLLIVKPIFGFIMDYFQTWRKVIFLTLLAITNICYIIIFFLPPLPGPILSDHHFQNVSCATLPLCNMKYHASAIASCNGTKDTMCHWICENTNFSTQLSFHADQDKATISPDTTCLLNINKISLCERNLTNYNCNVICDNFKNDHCLYTSTTFWSFVVLMCISESGSFIFSSISDAFCFAILGQDKRLKYGKQRLWGAMSYGIAVCLSGYMIDFFSHDKVYKNYIPSILLVIIFTCIDFICCIKLKLPFQSQSTTILKDVFTLLKSKSIVIFLCFSGFFGVLSTIMRNFLLWYVEDLSIATDYMDRMKLIESLILAAQAFSGEVIFFFLSGKILKKLGYGYTFTFCFICYALRLSLISLAPTSWWVLLIEFFMQGPSYALSYTAITSYANVITPTGASSTVQGLVQGVNEGLATGAISRYLPVYGKQLGISPLIMGSIIAIVPIASFIGKLILGYTADYYLEWRKAIFMALFAMTGASYFLMYFLPPLPGPILLDHEFQNVSWNSLLPCDTNHRATISLCNGVKDTTCHWICKDMNFSMRLSFHALNKEAIISSDTTCLLNVNKASLYQRNVTTNYNCNVICDNFEDDQCLYTSTTFWGFVILMLLGEIGYHISLSASDVICFDILGEDGQMRYGRQRLWGTIGSSLLSLLSGLTIDLWSQQKVYKTYTPAFILVLVFICIDLICCRKLKLPLSKSPSILNNVYAILKLVPIIIFLCTAMLAGIFESLMVNFLFWYIEDLAMATGYMKKVKLIEGLTLSSGLLGKVISYFMSGKILEKFGYDYTLTFCFLCYALRMALLSLVPTPWHVLLIEVILQGPSLALLYATIVTYASIISPPGTSATVQAIATGTKDGLGYAIGSFLGGFLFRKIDGQRTLRIYSGLATLSALVYIILYTLYIKRTSDTRNKVEWKKHDDAHREYIIDEKCLHVSSHKHVSYVPS</sequence>
<gene>
    <name evidence="8" type="primary">Mfsd6_2</name>
    <name evidence="8" type="ORF">G6Z76_0001883</name>
</gene>
<dbReference type="PANTHER" id="PTHR16172">
    <property type="entry name" value="MAJOR FACILITATOR SUPERFAMILY DOMAIN-CONTAINING PROTEIN 6-LIKE"/>
    <property type="match status" value="1"/>
</dbReference>
<feature type="transmembrane region" description="Helical" evidence="6">
    <location>
        <begin position="79"/>
        <end position="98"/>
    </location>
</feature>
<evidence type="ECO:0000313" key="8">
    <source>
        <dbReference type="EMBL" id="KAG5345455.1"/>
    </source>
</evidence>